<evidence type="ECO:0000313" key="3">
    <source>
        <dbReference type="Proteomes" id="UP000094764"/>
    </source>
</evidence>
<sequence>MLINVFFSDPFINFFGMKEYVNLLLEKYKNKRLIKYSKEQCFQDFLFFNDIVKKFNSNSFLPRKIDNAYIVFFVKLHIILIIFILGLKLFSLKLK</sequence>
<feature type="transmembrane region" description="Helical" evidence="1">
    <location>
        <begin position="68"/>
        <end position="90"/>
    </location>
</feature>
<dbReference type="AlphaFoldDB" id="A0A1E5GQT3"/>
<dbReference type="STRING" id="903983.BCR23_11720"/>
<organism evidence="2 3">
    <name type="scientific">Enterococcus quebecensis</name>
    <dbReference type="NCBI Taxonomy" id="903983"/>
    <lineage>
        <taxon>Bacteria</taxon>
        <taxon>Bacillati</taxon>
        <taxon>Bacillota</taxon>
        <taxon>Bacilli</taxon>
        <taxon>Lactobacillales</taxon>
        <taxon>Enterococcaceae</taxon>
        <taxon>Enterococcus</taxon>
    </lineage>
</organism>
<reference evidence="3" key="1">
    <citation type="submission" date="2016-09" db="EMBL/GenBank/DDBJ databases">
        <authorList>
            <person name="Gulvik C.A."/>
        </authorList>
    </citation>
    <scope>NUCLEOTIDE SEQUENCE [LARGE SCALE GENOMIC DNA]</scope>
    <source>
        <strain evidence="3">LMG 26306</strain>
    </source>
</reference>
<keyword evidence="1" id="KW-0472">Membrane</keyword>
<comment type="caution">
    <text evidence="2">The sequence shown here is derived from an EMBL/GenBank/DDBJ whole genome shotgun (WGS) entry which is preliminary data.</text>
</comment>
<dbReference type="EMBL" id="MIKB01000017">
    <property type="protein sequence ID" value="OEG15042.1"/>
    <property type="molecule type" value="Genomic_DNA"/>
</dbReference>
<keyword evidence="3" id="KW-1185">Reference proteome</keyword>
<protein>
    <submittedName>
        <fullName evidence="2">Uncharacterized protein</fullName>
    </submittedName>
</protein>
<dbReference type="Proteomes" id="UP000094764">
    <property type="component" value="Unassembled WGS sequence"/>
</dbReference>
<accession>A0A1E5GQT3</accession>
<evidence type="ECO:0000313" key="2">
    <source>
        <dbReference type="EMBL" id="OEG15042.1"/>
    </source>
</evidence>
<name>A0A1E5GQT3_9ENTE</name>
<keyword evidence="1" id="KW-0812">Transmembrane</keyword>
<gene>
    <name evidence="2" type="ORF">BCR23_11720</name>
</gene>
<proteinExistence type="predicted"/>
<keyword evidence="1" id="KW-1133">Transmembrane helix</keyword>
<evidence type="ECO:0000256" key="1">
    <source>
        <dbReference type="SAM" id="Phobius"/>
    </source>
</evidence>